<accession>A0ABT7MIH5</accession>
<keyword evidence="3" id="KW-1185">Reference proteome</keyword>
<evidence type="ECO:0000313" key="2">
    <source>
        <dbReference type="EMBL" id="MDL5159692.1"/>
    </source>
</evidence>
<organism evidence="2 3">
    <name type="scientific">Actinomycetospora termitidis</name>
    <dbReference type="NCBI Taxonomy" id="3053470"/>
    <lineage>
        <taxon>Bacteria</taxon>
        <taxon>Bacillati</taxon>
        <taxon>Actinomycetota</taxon>
        <taxon>Actinomycetes</taxon>
        <taxon>Pseudonocardiales</taxon>
        <taxon>Pseudonocardiaceae</taxon>
        <taxon>Actinomycetospora</taxon>
    </lineage>
</organism>
<evidence type="ECO:0000313" key="3">
    <source>
        <dbReference type="Proteomes" id="UP001231924"/>
    </source>
</evidence>
<dbReference type="PANTHER" id="PTHR43591">
    <property type="entry name" value="METHYLTRANSFERASE"/>
    <property type="match status" value="1"/>
</dbReference>
<proteinExistence type="predicted"/>
<dbReference type="SUPFAM" id="SSF53335">
    <property type="entry name" value="S-adenosyl-L-methionine-dependent methyltransferases"/>
    <property type="match status" value="1"/>
</dbReference>
<dbReference type="Gene3D" id="3.40.50.150">
    <property type="entry name" value="Vaccinia Virus protein VP39"/>
    <property type="match status" value="1"/>
</dbReference>
<dbReference type="Pfam" id="PF08241">
    <property type="entry name" value="Methyltransf_11"/>
    <property type="match status" value="1"/>
</dbReference>
<dbReference type="CDD" id="cd02440">
    <property type="entry name" value="AdoMet_MTases"/>
    <property type="match status" value="1"/>
</dbReference>
<keyword evidence="2" id="KW-0808">Transferase</keyword>
<comment type="caution">
    <text evidence="2">The sequence shown here is derived from an EMBL/GenBank/DDBJ whole genome shotgun (WGS) entry which is preliminary data.</text>
</comment>
<reference evidence="2 3" key="1">
    <citation type="submission" date="2023-06" db="EMBL/GenBank/DDBJ databases">
        <title>Actinomycetospora Odt1-22.</title>
        <authorList>
            <person name="Supong K."/>
        </authorList>
    </citation>
    <scope>NUCLEOTIDE SEQUENCE [LARGE SCALE GENOMIC DNA]</scope>
    <source>
        <strain evidence="2 3">Odt1-22</strain>
    </source>
</reference>
<gene>
    <name evidence="2" type="ORF">QRT03_27250</name>
</gene>
<keyword evidence="2" id="KW-0489">Methyltransferase</keyword>
<dbReference type="GO" id="GO:0008168">
    <property type="term" value="F:methyltransferase activity"/>
    <property type="evidence" value="ECO:0007669"/>
    <property type="project" value="UniProtKB-KW"/>
</dbReference>
<name>A0ABT7MIH5_9PSEU</name>
<dbReference type="InterPro" id="IPR013216">
    <property type="entry name" value="Methyltransf_11"/>
</dbReference>
<evidence type="ECO:0000259" key="1">
    <source>
        <dbReference type="Pfam" id="PF08241"/>
    </source>
</evidence>
<dbReference type="GO" id="GO:0032259">
    <property type="term" value="P:methylation"/>
    <property type="evidence" value="ECO:0007669"/>
    <property type="project" value="UniProtKB-KW"/>
</dbReference>
<dbReference type="PANTHER" id="PTHR43591:SF24">
    <property type="entry name" value="2-METHOXY-6-POLYPRENYL-1,4-BENZOQUINOL METHYLASE, MITOCHONDRIAL"/>
    <property type="match status" value="1"/>
</dbReference>
<dbReference type="EMBL" id="JASVWF010000008">
    <property type="protein sequence ID" value="MDL5159692.1"/>
    <property type="molecule type" value="Genomic_DNA"/>
</dbReference>
<protein>
    <submittedName>
        <fullName evidence="2">Class I SAM-dependent methyltransferase</fullName>
    </submittedName>
</protein>
<dbReference type="RefSeq" id="WP_286056299.1">
    <property type="nucleotide sequence ID" value="NZ_JASVWF010000008.1"/>
</dbReference>
<dbReference type="Proteomes" id="UP001231924">
    <property type="component" value="Unassembled WGS sequence"/>
</dbReference>
<sequence>MDTEPNAEQRARWNGPSGSAWSEYAEHFERGYADFDAAYLAAVGAGADDTVLDVGSGPGALALEIAATACRVVGVDVSVPLVELARRRARAAGRGDAEFVVADAQVDPLPEGPFDVVASHFGSMFFDDPVTAFSALFRVMRPEGRLVLLTWQGPERNPWQVEVLRALHPDREAPIPPTDGPSPFGLSDAVRVRDVLGTAGFVDVDLEDLRAPHWSGADPDDALRFVVTHHAAVLDGYDEATRARALDRLRGLFEAHDTPDGVLFDSATWLVRARRP</sequence>
<dbReference type="InterPro" id="IPR029063">
    <property type="entry name" value="SAM-dependent_MTases_sf"/>
</dbReference>
<feature type="domain" description="Methyltransferase type 11" evidence="1">
    <location>
        <begin position="52"/>
        <end position="148"/>
    </location>
</feature>